<organism evidence="2 3">
    <name type="scientific">Chionoecetes opilio</name>
    <name type="common">Atlantic snow crab</name>
    <name type="synonym">Cancer opilio</name>
    <dbReference type="NCBI Taxonomy" id="41210"/>
    <lineage>
        <taxon>Eukaryota</taxon>
        <taxon>Metazoa</taxon>
        <taxon>Ecdysozoa</taxon>
        <taxon>Arthropoda</taxon>
        <taxon>Crustacea</taxon>
        <taxon>Multicrustacea</taxon>
        <taxon>Malacostraca</taxon>
        <taxon>Eumalacostraca</taxon>
        <taxon>Eucarida</taxon>
        <taxon>Decapoda</taxon>
        <taxon>Pleocyemata</taxon>
        <taxon>Brachyura</taxon>
        <taxon>Eubrachyura</taxon>
        <taxon>Majoidea</taxon>
        <taxon>Majidae</taxon>
        <taxon>Chionoecetes</taxon>
    </lineage>
</organism>
<sequence length="96" mass="10467">MGGPDRSLLERKPPPGMWLTCSIHHHPQTPAVQVAREQRQQVSRDAELFELCQKALVPPQSKAPAMSRAITSDGGQSPGAGFCKLTSDTLLRGRSY</sequence>
<proteinExistence type="predicted"/>
<reference evidence="2" key="1">
    <citation type="submission" date="2020-07" db="EMBL/GenBank/DDBJ databases">
        <title>The High-quality genome of the commercially important snow crab, Chionoecetes opilio.</title>
        <authorList>
            <person name="Jeong J.-H."/>
            <person name="Ryu S."/>
        </authorList>
    </citation>
    <scope>NUCLEOTIDE SEQUENCE</scope>
    <source>
        <strain evidence="2">MADBK_172401_WGS</strain>
        <tissue evidence="2">Digestive gland</tissue>
    </source>
</reference>
<evidence type="ECO:0000256" key="1">
    <source>
        <dbReference type="SAM" id="MobiDB-lite"/>
    </source>
</evidence>
<evidence type="ECO:0000313" key="2">
    <source>
        <dbReference type="EMBL" id="KAG0710806.1"/>
    </source>
</evidence>
<dbReference type="Proteomes" id="UP000770661">
    <property type="component" value="Unassembled WGS sequence"/>
</dbReference>
<gene>
    <name evidence="2" type="ORF">GWK47_002425</name>
</gene>
<keyword evidence="3" id="KW-1185">Reference proteome</keyword>
<evidence type="ECO:0000313" key="3">
    <source>
        <dbReference type="Proteomes" id="UP000770661"/>
    </source>
</evidence>
<feature type="region of interest" description="Disordered" evidence="1">
    <location>
        <begin position="60"/>
        <end position="82"/>
    </location>
</feature>
<accession>A0A8J5CE04</accession>
<protein>
    <submittedName>
        <fullName evidence="2">Uncharacterized protein</fullName>
    </submittedName>
</protein>
<dbReference type="AlphaFoldDB" id="A0A8J5CE04"/>
<name>A0A8J5CE04_CHIOP</name>
<comment type="caution">
    <text evidence="2">The sequence shown here is derived from an EMBL/GenBank/DDBJ whole genome shotgun (WGS) entry which is preliminary data.</text>
</comment>
<dbReference type="EMBL" id="JACEEZ010023883">
    <property type="protein sequence ID" value="KAG0710806.1"/>
    <property type="molecule type" value="Genomic_DNA"/>
</dbReference>